<accession>A0AAV3AEB4</accession>
<reference evidence="1" key="1">
    <citation type="thesis" date="2020" institute="ProQuest LLC" country="789 East Eisenhower Parkway, Ann Arbor, MI, USA">
        <title>Comparative Genomics and Chromosome Evolution.</title>
        <authorList>
            <person name="Mudd A.B."/>
        </authorList>
    </citation>
    <scope>NUCLEOTIDE SEQUENCE</scope>
    <source>
        <strain evidence="1">1538</strain>
        <tissue evidence="1">Blood</tissue>
    </source>
</reference>
<evidence type="ECO:0000313" key="1">
    <source>
        <dbReference type="EMBL" id="DBA21337.1"/>
    </source>
</evidence>
<organism evidence="1 2">
    <name type="scientific">Pyxicephalus adspersus</name>
    <name type="common">African bullfrog</name>
    <dbReference type="NCBI Taxonomy" id="30357"/>
    <lineage>
        <taxon>Eukaryota</taxon>
        <taxon>Metazoa</taxon>
        <taxon>Chordata</taxon>
        <taxon>Craniata</taxon>
        <taxon>Vertebrata</taxon>
        <taxon>Euteleostomi</taxon>
        <taxon>Amphibia</taxon>
        <taxon>Batrachia</taxon>
        <taxon>Anura</taxon>
        <taxon>Neobatrachia</taxon>
        <taxon>Ranoidea</taxon>
        <taxon>Pyxicephalidae</taxon>
        <taxon>Pyxicephalinae</taxon>
        <taxon>Pyxicephalus</taxon>
    </lineage>
</organism>
<gene>
    <name evidence="1" type="ORF">GDO54_017994</name>
</gene>
<dbReference type="EMBL" id="DYDO01000007">
    <property type="protein sequence ID" value="DBA21337.1"/>
    <property type="molecule type" value="Genomic_DNA"/>
</dbReference>
<proteinExistence type="predicted"/>
<name>A0AAV3AEB4_PYXAD</name>
<protein>
    <submittedName>
        <fullName evidence="1">Uncharacterized protein</fullName>
    </submittedName>
</protein>
<comment type="caution">
    <text evidence="1">The sequence shown here is derived from an EMBL/GenBank/DDBJ whole genome shotgun (WGS) entry which is preliminary data.</text>
</comment>
<dbReference type="Proteomes" id="UP001181693">
    <property type="component" value="Unassembled WGS sequence"/>
</dbReference>
<evidence type="ECO:0000313" key="2">
    <source>
        <dbReference type="Proteomes" id="UP001181693"/>
    </source>
</evidence>
<sequence length="104" mass="12068">MSPLGWLPNSCRRSYCTWYKKELQLFSSESEGNGALITLLLTNSQKSDTWFTHQSVMYLHLLAFNCKRNNILHSEKQNLAHIILVHIKTSVIFAKQDLFLKTII</sequence>
<keyword evidence="2" id="KW-1185">Reference proteome</keyword>
<dbReference type="AlphaFoldDB" id="A0AAV3AEB4"/>